<dbReference type="RefSeq" id="WP_070124534.1">
    <property type="nucleotide sequence ID" value="NZ_MDHN01000013.1"/>
</dbReference>
<reference evidence="1 2" key="1">
    <citation type="submission" date="2016-08" db="EMBL/GenBank/DDBJ databases">
        <authorList>
            <person name="Seilhamer J.J."/>
        </authorList>
    </citation>
    <scope>NUCLEOTIDE SEQUENCE [LARGE SCALE GENOMIC DNA]</scope>
    <source>
        <strain evidence="1 2">KCTC 42603</strain>
    </source>
</reference>
<dbReference type="AlphaFoldDB" id="A0A1E7ZDP1"/>
<comment type="caution">
    <text evidence="1">The sequence shown here is derived from an EMBL/GenBank/DDBJ whole genome shotgun (WGS) entry which is preliminary data.</text>
</comment>
<sequence length="161" mass="18040">MNLNADTFWQYSLEIYGRDGVSEQALLLQDEFQVNVNMLLLLCWCLDNGMIVTLNQWQVLHAAIADTDTQLASHRGKRRDAKAASPFNQKAYEALKQEELAIEMQQQEALTTMFNRLTVESVPVKGVNGSVAGFVNLFKLRQQPAAVKRITAVIQSLQAGQ</sequence>
<organism evidence="1 2">
    <name type="scientific">Alteromonas confluentis</name>
    <dbReference type="NCBI Taxonomy" id="1656094"/>
    <lineage>
        <taxon>Bacteria</taxon>
        <taxon>Pseudomonadati</taxon>
        <taxon>Pseudomonadota</taxon>
        <taxon>Gammaproteobacteria</taxon>
        <taxon>Alteromonadales</taxon>
        <taxon>Alteromonadaceae</taxon>
        <taxon>Alteromonas/Salinimonas group</taxon>
        <taxon>Alteromonas</taxon>
    </lineage>
</organism>
<evidence type="ECO:0000313" key="2">
    <source>
        <dbReference type="Proteomes" id="UP000175691"/>
    </source>
</evidence>
<dbReference type="STRING" id="1656094.BFC18_07815"/>
<protein>
    <submittedName>
        <fullName evidence="1">TIGR02444 family protein</fullName>
    </submittedName>
</protein>
<dbReference type="NCBIfam" id="TIGR02444">
    <property type="entry name" value="TIGR02444 family protein"/>
    <property type="match status" value="1"/>
</dbReference>
<dbReference type="Proteomes" id="UP000175691">
    <property type="component" value="Unassembled WGS sequence"/>
</dbReference>
<name>A0A1E7ZDP1_9ALTE</name>
<dbReference type="EMBL" id="MDHN01000013">
    <property type="protein sequence ID" value="OFC71627.1"/>
    <property type="molecule type" value="Genomic_DNA"/>
</dbReference>
<evidence type="ECO:0000313" key="1">
    <source>
        <dbReference type="EMBL" id="OFC71627.1"/>
    </source>
</evidence>
<proteinExistence type="predicted"/>
<dbReference type="InterPro" id="IPR012659">
    <property type="entry name" value="CHP02444"/>
</dbReference>
<accession>A0A1E7ZDP1</accession>
<dbReference type="Pfam" id="PF09523">
    <property type="entry name" value="DUF2390"/>
    <property type="match status" value="1"/>
</dbReference>
<gene>
    <name evidence="1" type="ORF">BFC18_07815</name>
</gene>
<keyword evidence="2" id="KW-1185">Reference proteome</keyword>